<name>A0A5A5T8B7_9CHLR</name>
<dbReference type="InterPro" id="IPR023408">
    <property type="entry name" value="MscS_beta-dom_sf"/>
</dbReference>
<dbReference type="InterPro" id="IPR006685">
    <property type="entry name" value="MscS_channel_2nd"/>
</dbReference>
<dbReference type="GO" id="GO:0005886">
    <property type="term" value="C:plasma membrane"/>
    <property type="evidence" value="ECO:0007669"/>
    <property type="project" value="UniProtKB-SubCell"/>
</dbReference>
<dbReference type="AlphaFoldDB" id="A0A5A5T8B7"/>
<feature type="domain" description="Mechanosensitive ion channel MscS" evidence="7">
    <location>
        <begin position="191"/>
        <end position="261"/>
    </location>
</feature>
<feature type="transmembrane region" description="Helical" evidence="6">
    <location>
        <begin position="20"/>
        <end position="41"/>
    </location>
</feature>
<dbReference type="RefSeq" id="WP_149400663.1">
    <property type="nucleotide sequence ID" value="NZ_BIXY01000012.1"/>
</dbReference>
<evidence type="ECO:0000259" key="7">
    <source>
        <dbReference type="Pfam" id="PF00924"/>
    </source>
</evidence>
<dbReference type="InterPro" id="IPR010920">
    <property type="entry name" value="LSM_dom_sf"/>
</dbReference>
<evidence type="ECO:0000256" key="1">
    <source>
        <dbReference type="ARBA" id="ARBA00004651"/>
    </source>
</evidence>
<protein>
    <recommendedName>
        <fullName evidence="7">Mechanosensitive ion channel MscS domain-containing protein</fullName>
    </recommendedName>
</protein>
<gene>
    <name evidence="8" type="ORF">KDI_12160</name>
</gene>
<dbReference type="OrthoDB" id="9809206at2"/>
<keyword evidence="4 6" id="KW-1133">Transmembrane helix</keyword>
<proteinExistence type="predicted"/>
<dbReference type="EMBL" id="BIXY01000012">
    <property type="protein sequence ID" value="GCF07652.1"/>
    <property type="molecule type" value="Genomic_DNA"/>
</dbReference>
<organism evidence="8 9">
    <name type="scientific">Dictyobacter arantiisoli</name>
    <dbReference type="NCBI Taxonomy" id="2014874"/>
    <lineage>
        <taxon>Bacteria</taxon>
        <taxon>Bacillati</taxon>
        <taxon>Chloroflexota</taxon>
        <taxon>Ktedonobacteria</taxon>
        <taxon>Ktedonobacterales</taxon>
        <taxon>Dictyobacteraceae</taxon>
        <taxon>Dictyobacter</taxon>
    </lineage>
</organism>
<dbReference type="Proteomes" id="UP000322530">
    <property type="component" value="Unassembled WGS sequence"/>
</dbReference>
<dbReference type="GO" id="GO:0008381">
    <property type="term" value="F:mechanosensitive monoatomic ion channel activity"/>
    <property type="evidence" value="ECO:0007669"/>
    <property type="project" value="InterPro"/>
</dbReference>
<comment type="caution">
    <text evidence="8">The sequence shown here is derived from an EMBL/GenBank/DDBJ whole genome shotgun (WGS) entry which is preliminary data.</text>
</comment>
<dbReference type="PANTHER" id="PTHR30221:SF1">
    <property type="entry name" value="SMALL-CONDUCTANCE MECHANOSENSITIVE CHANNEL"/>
    <property type="match status" value="1"/>
</dbReference>
<dbReference type="InterPro" id="IPR011066">
    <property type="entry name" value="MscS_channel_C_sf"/>
</dbReference>
<dbReference type="SUPFAM" id="SSF82689">
    <property type="entry name" value="Mechanosensitive channel protein MscS (YggB), C-terminal domain"/>
    <property type="match status" value="1"/>
</dbReference>
<evidence type="ECO:0000256" key="2">
    <source>
        <dbReference type="ARBA" id="ARBA00022475"/>
    </source>
</evidence>
<keyword evidence="3 6" id="KW-0812">Transmembrane</keyword>
<feature type="transmembrane region" description="Helical" evidence="6">
    <location>
        <begin position="62"/>
        <end position="89"/>
    </location>
</feature>
<evidence type="ECO:0000256" key="6">
    <source>
        <dbReference type="SAM" id="Phobius"/>
    </source>
</evidence>
<evidence type="ECO:0000256" key="3">
    <source>
        <dbReference type="ARBA" id="ARBA00022692"/>
    </source>
</evidence>
<keyword evidence="2" id="KW-1003">Cell membrane</keyword>
<dbReference type="Gene3D" id="2.30.30.60">
    <property type="match status" value="1"/>
</dbReference>
<evidence type="ECO:0000313" key="9">
    <source>
        <dbReference type="Proteomes" id="UP000322530"/>
    </source>
</evidence>
<feature type="transmembrane region" description="Helical" evidence="6">
    <location>
        <begin position="150"/>
        <end position="167"/>
    </location>
</feature>
<reference evidence="8 9" key="1">
    <citation type="submission" date="2019-01" db="EMBL/GenBank/DDBJ databases">
        <title>Draft genome sequence of Dictyobacter sp. Uno17.</title>
        <authorList>
            <person name="Wang C.M."/>
            <person name="Zheng Y."/>
            <person name="Sakai Y."/>
            <person name="Abe K."/>
            <person name="Yokota A."/>
            <person name="Yabe S."/>
        </authorList>
    </citation>
    <scope>NUCLEOTIDE SEQUENCE [LARGE SCALE GENOMIC DNA]</scope>
    <source>
        <strain evidence="8 9">Uno17</strain>
    </source>
</reference>
<evidence type="ECO:0000256" key="4">
    <source>
        <dbReference type="ARBA" id="ARBA00022989"/>
    </source>
</evidence>
<accession>A0A5A5T8B7</accession>
<comment type="subcellular location">
    <subcellularLocation>
        <location evidence="1">Cell membrane</location>
        <topology evidence="1">Multi-pass membrane protein</topology>
    </subcellularLocation>
</comment>
<keyword evidence="5 6" id="KW-0472">Membrane</keyword>
<feature type="transmembrane region" description="Helical" evidence="6">
    <location>
        <begin position="109"/>
        <end position="130"/>
    </location>
</feature>
<evidence type="ECO:0000256" key="5">
    <source>
        <dbReference type="ARBA" id="ARBA00023136"/>
    </source>
</evidence>
<dbReference type="SUPFAM" id="SSF50182">
    <property type="entry name" value="Sm-like ribonucleoproteins"/>
    <property type="match status" value="1"/>
</dbReference>
<keyword evidence="9" id="KW-1185">Reference proteome</keyword>
<dbReference type="PANTHER" id="PTHR30221">
    <property type="entry name" value="SMALL-CONDUCTANCE MECHANOSENSITIVE CHANNEL"/>
    <property type="match status" value="1"/>
</dbReference>
<evidence type="ECO:0000313" key="8">
    <source>
        <dbReference type="EMBL" id="GCF07652.1"/>
    </source>
</evidence>
<dbReference type="InterPro" id="IPR045275">
    <property type="entry name" value="MscS_archaea/bacteria_type"/>
</dbReference>
<dbReference type="Gene3D" id="1.10.287.1260">
    <property type="match status" value="1"/>
</dbReference>
<dbReference type="Pfam" id="PF00924">
    <property type="entry name" value="MS_channel_2nd"/>
    <property type="match status" value="1"/>
</dbReference>
<sequence>MTLVINAIATSPDAHQKVDLAIDIVLGVATLAAAVGLGILLRRLLTQRLKKTVLDSWIVQTLGALIFAIPALLGLIGALAIFNATLVVATLKYSIGGNPATAINAGWNLIQTILISLLSIGIARTMHAIIVRKFGTSRIDINMRTLMARILYIIVICIAIFFILTVWNVPVGIPVAVLGTFTVTLTVALQDVLKNLVAGFYILVERPFFIGDQINITSGMITYIGKVEDIQLRATILRLTSGEEVSVPNLFIFSNSVINNSHFGERRSILLLTMPQEQFDRDAMTSQILHLLKQYTEVMDHPEPTVMADSFQDGNITLNVRFWVATTQVIDISGIIYELHNLFPHANISVKEPI</sequence>